<organism evidence="3 4">
    <name type="scientific">Sphaerisporangium album</name>
    <dbReference type="NCBI Taxonomy" id="509200"/>
    <lineage>
        <taxon>Bacteria</taxon>
        <taxon>Bacillati</taxon>
        <taxon>Actinomycetota</taxon>
        <taxon>Actinomycetes</taxon>
        <taxon>Streptosporangiales</taxon>
        <taxon>Streptosporangiaceae</taxon>
        <taxon>Sphaerisporangium</taxon>
    </lineage>
</organism>
<evidence type="ECO:0000256" key="2">
    <source>
        <dbReference type="SAM" id="Phobius"/>
    </source>
</evidence>
<proteinExistence type="predicted"/>
<feature type="region of interest" description="Disordered" evidence="1">
    <location>
        <begin position="199"/>
        <end position="615"/>
    </location>
</feature>
<keyword evidence="4" id="KW-1185">Reference proteome</keyword>
<keyword evidence="2" id="KW-1133">Transmembrane helix</keyword>
<feature type="compositionally biased region" description="Basic and acidic residues" evidence="1">
    <location>
        <begin position="349"/>
        <end position="370"/>
    </location>
</feature>
<evidence type="ECO:0000313" key="3">
    <source>
        <dbReference type="EMBL" id="RCG32969.1"/>
    </source>
</evidence>
<protein>
    <submittedName>
        <fullName evidence="3">Uncharacterized protein</fullName>
    </submittedName>
</protein>
<dbReference type="OrthoDB" id="3638805at2"/>
<gene>
    <name evidence="3" type="ORF">DQ384_00495</name>
</gene>
<feature type="compositionally biased region" description="Low complexity" evidence="1">
    <location>
        <begin position="253"/>
        <end position="272"/>
    </location>
</feature>
<feature type="compositionally biased region" description="Polar residues" evidence="1">
    <location>
        <begin position="215"/>
        <end position="233"/>
    </location>
</feature>
<feature type="compositionally biased region" description="Basic and acidic residues" evidence="1">
    <location>
        <begin position="541"/>
        <end position="558"/>
    </location>
</feature>
<dbReference type="AlphaFoldDB" id="A0A367FSR9"/>
<reference evidence="3 4" key="1">
    <citation type="submission" date="2018-06" db="EMBL/GenBank/DDBJ databases">
        <title>Sphaerisporangium craniellae sp. nov., isolated from a marine sponge in the South China Sea.</title>
        <authorList>
            <person name="Li L."/>
        </authorList>
    </citation>
    <scope>NUCLEOTIDE SEQUENCE [LARGE SCALE GENOMIC DNA]</scope>
    <source>
        <strain evidence="3 4">CCTCC AA 208026</strain>
    </source>
</reference>
<feature type="transmembrane region" description="Helical" evidence="2">
    <location>
        <begin position="29"/>
        <end position="48"/>
    </location>
</feature>
<feature type="compositionally biased region" description="Low complexity" evidence="1">
    <location>
        <begin position="491"/>
        <end position="501"/>
    </location>
</feature>
<dbReference type="RefSeq" id="WP_114026634.1">
    <property type="nucleotide sequence ID" value="NZ_QOIL01000001.1"/>
</dbReference>
<evidence type="ECO:0000313" key="4">
    <source>
        <dbReference type="Proteomes" id="UP000253094"/>
    </source>
</evidence>
<comment type="caution">
    <text evidence="3">The sequence shown here is derived from an EMBL/GenBank/DDBJ whole genome shotgun (WGS) entry which is preliminary data.</text>
</comment>
<sequence>MIYLSAILVVLAFGLLVAGVVTGTAVLVMWSIVVSVLSAVFLMIGALLRRHELFPSGGVPAATPPMSPAGAGVAGGLMAHPGAVASPMAPPRGASSPVVRPMAAPHLTHPAATHVAHPGSASPSPRTFPATVPVGVPAVAGAGGGLAPDAIVLVVPGRKRFHLSGCRQLAGRETEELTYEEAREEGFSACTTCFPEGAKASSAETGAHPALGQAPRTTGQIPRATPGQTSQPALEQAADPLPGQSLGSPSDQAALPGLAARRAPGATPAATTQSRSPAEPRSTSRPDRPQAAGGPSREDRPGTAPKPEPGGYRSDETRPVPSLPASALRPGTGKDAATSGGPGDPAPADEEKTDGPARKPTDGPARKSGERPASTPEPKSLASDPKSAASASEPKSAASASEPRSAASASEPKSPASSAAPKAAQPLISFKAPEVPEASTPFQAFKRPEGSTPTSPRPTGDSRRPSDAPKAPVGDEAPKKPTRDDEDDDPVVVVAATSTPAPRKPATPGTGAETGSDAKPTAPGAVGGETKSGARPAPRPAADESKEAAGKTAGKETTAHAGDAEDSGDSGEEKAGPSGGEARSRTVKVIPGTRRYHSSACPLIKGSDPDTLDTLSQSEAEAKGLTHCAVCENS</sequence>
<feature type="compositionally biased region" description="Low complexity" evidence="1">
    <location>
        <begin position="378"/>
        <end position="424"/>
    </location>
</feature>
<dbReference type="EMBL" id="QOIL01000001">
    <property type="protein sequence ID" value="RCG32969.1"/>
    <property type="molecule type" value="Genomic_DNA"/>
</dbReference>
<keyword evidence="2" id="KW-0812">Transmembrane</keyword>
<name>A0A367FSR9_9ACTN</name>
<accession>A0A367FSR9</accession>
<evidence type="ECO:0000256" key="1">
    <source>
        <dbReference type="SAM" id="MobiDB-lite"/>
    </source>
</evidence>
<dbReference type="Proteomes" id="UP000253094">
    <property type="component" value="Unassembled WGS sequence"/>
</dbReference>
<keyword evidence="2" id="KW-0472">Membrane</keyword>